<feature type="domain" description="E2F/DP family winged-helix DNA-binding" evidence="6">
    <location>
        <begin position="183"/>
        <end position="249"/>
    </location>
</feature>
<dbReference type="InterPro" id="IPR015633">
    <property type="entry name" value="E2F"/>
</dbReference>
<dbReference type="Proteomes" id="UP000693970">
    <property type="component" value="Unassembled WGS sequence"/>
</dbReference>
<dbReference type="SMART" id="SM01372">
    <property type="entry name" value="E2F_TDP"/>
    <property type="match status" value="2"/>
</dbReference>
<feature type="region of interest" description="Disordered" evidence="5">
    <location>
        <begin position="119"/>
        <end position="176"/>
    </location>
</feature>
<evidence type="ECO:0000256" key="1">
    <source>
        <dbReference type="ARBA" id="ARBA00023015"/>
    </source>
</evidence>
<evidence type="ECO:0000313" key="8">
    <source>
        <dbReference type="Proteomes" id="UP000693970"/>
    </source>
</evidence>
<reference evidence="7" key="2">
    <citation type="submission" date="2021-04" db="EMBL/GenBank/DDBJ databases">
        <authorList>
            <person name="Podell S."/>
        </authorList>
    </citation>
    <scope>NUCLEOTIDE SEQUENCE</scope>
    <source>
        <strain evidence="7">Hildebrandi</strain>
    </source>
</reference>
<keyword evidence="2 4" id="KW-0238">DNA-binding</keyword>
<dbReference type="EMBL" id="JAGRRH010000014">
    <property type="protein sequence ID" value="KAG7358423.1"/>
    <property type="molecule type" value="Genomic_DNA"/>
</dbReference>
<name>A0A9K3PT43_9STRA</name>
<gene>
    <name evidence="7" type="ORF">IV203_015011</name>
</gene>
<keyword evidence="1 4" id="KW-0805">Transcription regulation</keyword>
<feature type="region of interest" description="Disordered" evidence="5">
    <location>
        <begin position="343"/>
        <end position="367"/>
    </location>
</feature>
<feature type="region of interest" description="Disordered" evidence="5">
    <location>
        <begin position="558"/>
        <end position="591"/>
    </location>
</feature>
<organism evidence="7 8">
    <name type="scientific">Nitzschia inconspicua</name>
    <dbReference type="NCBI Taxonomy" id="303405"/>
    <lineage>
        <taxon>Eukaryota</taxon>
        <taxon>Sar</taxon>
        <taxon>Stramenopiles</taxon>
        <taxon>Ochrophyta</taxon>
        <taxon>Bacillariophyta</taxon>
        <taxon>Bacillariophyceae</taxon>
        <taxon>Bacillariophycidae</taxon>
        <taxon>Bacillariales</taxon>
        <taxon>Bacillariaceae</taxon>
        <taxon>Nitzschia</taxon>
    </lineage>
</organism>
<feature type="region of interest" description="Disordered" evidence="5">
    <location>
        <begin position="1"/>
        <end position="25"/>
    </location>
</feature>
<comment type="caution">
    <text evidence="7">The sequence shown here is derived from an EMBL/GenBank/DDBJ whole genome shotgun (WGS) entry which is preliminary data.</text>
</comment>
<keyword evidence="8" id="KW-1185">Reference proteome</keyword>
<dbReference type="Pfam" id="PF02319">
    <property type="entry name" value="WHD_E2F_TDP"/>
    <property type="match status" value="2"/>
</dbReference>
<keyword evidence="3 4" id="KW-0804">Transcription</keyword>
<proteinExistence type="inferred from homology"/>
<feature type="compositionally biased region" description="Polar residues" evidence="5">
    <location>
        <begin position="1"/>
        <end position="20"/>
    </location>
</feature>
<evidence type="ECO:0000256" key="2">
    <source>
        <dbReference type="ARBA" id="ARBA00023125"/>
    </source>
</evidence>
<feature type="compositionally biased region" description="Basic and acidic residues" evidence="5">
    <location>
        <begin position="567"/>
        <end position="577"/>
    </location>
</feature>
<evidence type="ECO:0000256" key="5">
    <source>
        <dbReference type="SAM" id="MobiDB-lite"/>
    </source>
</evidence>
<sequence length="591" mass="64632">MASPAPNKQSVCLSRHSVTSGAPEEMFSPTSAAAWALSTMHNFGAAAPPHNTTIRPSVEALTGTRLFNSAANSSGTIKASMESSTATTQRPTTFMKGNSSSTISWGELKIHRVNSFVGPSPPVSRSETDQTCHASNTAISGPSKPSRLASAVSFVTPTPKKHKSEQRTHSSATHIEDAATYSRKNKSLGVLAENFINKFQPYPSGYDIVVDSAAKELGVERRRIYDVVNILESIQLVSKEKKNTYKWMGTYHMNHVFGKLQEQAIMEYPEDAKNLLRLSQDELKSTTPGLCSPASPKNNVNKSLAKLSQEFLQVYLVGFKTLSLPEASDKIQGATSMEELISLGGGPNLRMNPDGSPNHEDEKQRKAAAARGLKTKIRRLYDIANVFISVGLLRKIETSATGTSRRPNFSWNYKLNPREIRALYLQSMDKQTNESSFVASPDKNEMEESCSNFLKSCNSPSLLAHSENSSSPTADVHATDLCETAMRETENPVISNAGNFLRLSQDSPNQQQQNLAGPQVQKTMSTNLAKLSQEILQLYLGFKTLSLSEASDKNQCSTSMNEAEIADESRRVAESRKAPIFHGTTSQVRGK</sequence>
<protein>
    <submittedName>
        <fullName evidence="7">E2F/DP family winged-helix DNA-binding domain containing protein</fullName>
    </submittedName>
</protein>
<comment type="subcellular location">
    <subcellularLocation>
        <location evidence="4">Nucleus</location>
    </subcellularLocation>
</comment>
<comment type="similarity">
    <text evidence="4">Belongs to the E2F/DP family.</text>
</comment>
<dbReference type="OrthoDB" id="1743261at2759"/>
<reference evidence="7" key="1">
    <citation type="journal article" date="2021" name="Sci. Rep.">
        <title>Diploid genomic architecture of Nitzschia inconspicua, an elite biomass production diatom.</title>
        <authorList>
            <person name="Oliver A."/>
            <person name="Podell S."/>
            <person name="Pinowska A."/>
            <person name="Traller J.C."/>
            <person name="Smith S.R."/>
            <person name="McClure R."/>
            <person name="Beliaev A."/>
            <person name="Bohutskyi P."/>
            <person name="Hill E.A."/>
            <person name="Rabines A."/>
            <person name="Zheng H."/>
            <person name="Allen L.Z."/>
            <person name="Kuo A."/>
            <person name="Grigoriev I.V."/>
            <person name="Allen A.E."/>
            <person name="Hazlebeck D."/>
            <person name="Allen E.E."/>
        </authorList>
    </citation>
    <scope>NUCLEOTIDE SEQUENCE</scope>
    <source>
        <strain evidence="7">Hildebrandi</strain>
    </source>
</reference>
<dbReference type="PANTHER" id="PTHR12081">
    <property type="entry name" value="TRANSCRIPTION FACTOR E2F"/>
    <property type="match status" value="1"/>
</dbReference>
<dbReference type="InterPro" id="IPR003316">
    <property type="entry name" value="E2F_WHTH_DNA-bd_dom"/>
</dbReference>
<evidence type="ECO:0000313" key="7">
    <source>
        <dbReference type="EMBL" id="KAG7358423.1"/>
    </source>
</evidence>
<keyword evidence="4" id="KW-0539">Nucleus</keyword>
<feature type="compositionally biased region" description="Polar residues" evidence="5">
    <location>
        <begin position="123"/>
        <end position="140"/>
    </location>
</feature>
<accession>A0A9K3PT43</accession>
<feature type="region of interest" description="Disordered" evidence="5">
    <location>
        <begin position="73"/>
        <end position="99"/>
    </location>
</feature>
<dbReference type="GO" id="GO:0090575">
    <property type="term" value="C:RNA polymerase II transcription regulator complex"/>
    <property type="evidence" value="ECO:0007669"/>
    <property type="project" value="TreeGrafter"/>
</dbReference>
<evidence type="ECO:0000256" key="4">
    <source>
        <dbReference type="RuleBase" id="RU003796"/>
    </source>
</evidence>
<evidence type="ECO:0000259" key="6">
    <source>
        <dbReference type="SMART" id="SM01372"/>
    </source>
</evidence>
<dbReference type="GO" id="GO:0000978">
    <property type="term" value="F:RNA polymerase II cis-regulatory region sequence-specific DNA binding"/>
    <property type="evidence" value="ECO:0007669"/>
    <property type="project" value="InterPro"/>
</dbReference>
<dbReference type="AlphaFoldDB" id="A0A9K3PT43"/>
<evidence type="ECO:0000256" key="3">
    <source>
        <dbReference type="ARBA" id="ARBA00023163"/>
    </source>
</evidence>
<dbReference type="GO" id="GO:0000981">
    <property type="term" value="F:DNA-binding transcription factor activity, RNA polymerase II-specific"/>
    <property type="evidence" value="ECO:0007669"/>
    <property type="project" value="TreeGrafter"/>
</dbReference>
<feature type="domain" description="E2F/DP family winged-helix DNA-binding" evidence="6">
    <location>
        <begin position="299"/>
        <end position="413"/>
    </location>
</feature>
<dbReference type="PANTHER" id="PTHR12081:SF7">
    <property type="entry name" value="TRANSCRIPTION FACTOR EFL-3"/>
    <property type="match status" value="1"/>
</dbReference>